<sequence>MASATGKRKVKAPTLPTGFVYDLPSLSRPPHSAPSARALLQDDRTPPPVSPDLELIKLQIEKQHLEIQVLELKAQAKAQSLLSPSSVKPAVIPSLDTVRSRHNADSIEAGLANWDDDFCEIERFSITESQRLPNATPSANNALVPGPSYRSRFYCREWNRTGTCQHQSSAGSGTHLRLLQTP</sequence>
<reference evidence="2" key="1">
    <citation type="journal article" date="2023" name="G3 (Bethesda)">
        <title>Whole genome assembly and annotation of the endangered Caribbean coral Acropora cervicornis.</title>
        <authorList>
            <person name="Selwyn J.D."/>
            <person name="Vollmer S.V."/>
        </authorList>
    </citation>
    <scope>NUCLEOTIDE SEQUENCE</scope>
    <source>
        <strain evidence="2">K2</strain>
    </source>
</reference>
<dbReference type="EMBL" id="JARQWQ010000145">
    <property type="protein sequence ID" value="KAK2548482.1"/>
    <property type="molecule type" value="Genomic_DNA"/>
</dbReference>
<comment type="caution">
    <text evidence="2">The sequence shown here is derived from an EMBL/GenBank/DDBJ whole genome shotgun (WGS) entry which is preliminary data.</text>
</comment>
<accession>A0AAD9PSV8</accession>
<reference evidence="2" key="2">
    <citation type="journal article" date="2023" name="Science">
        <title>Genomic signatures of disease resistance in endangered staghorn corals.</title>
        <authorList>
            <person name="Vollmer S.V."/>
            <person name="Selwyn J.D."/>
            <person name="Despard B.A."/>
            <person name="Roesel C.L."/>
        </authorList>
    </citation>
    <scope>NUCLEOTIDE SEQUENCE</scope>
    <source>
        <strain evidence="2">K2</strain>
    </source>
</reference>
<evidence type="ECO:0000313" key="2">
    <source>
        <dbReference type="EMBL" id="KAK2548482.1"/>
    </source>
</evidence>
<keyword evidence="3" id="KW-1185">Reference proteome</keyword>
<dbReference type="Proteomes" id="UP001249851">
    <property type="component" value="Unassembled WGS sequence"/>
</dbReference>
<gene>
    <name evidence="2" type="ORF">P5673_031263</name>
</gene>
<feature type="region of interest" description="Disordered" evidence="1">
    <location>
        <begin position="21"/>
        <end position="47"/>
    </location>
</feature>
<evidence type="ECO:0000313" key="3">
    <source>
        <dbReference type="Proteomes" id="UP001249851"/>
    </source>
</evidence>
<protein>
    <submittedName>
        <fullName evidence="2">Uncharacterized protein</fullName>
    </submittedName>
</protein>
<dbReference type="AlphaFoldDB" id="A0AAD9PSV8"/>
<proteinExistence type="predicted"/>
<name>A0AAD9PSV8_ACRCE</name>
<organism evidence="2 3">
    <name type="scientific">Acropora cervicornis</name>
    <name type="common">Staghorn coral</name>
    <dbReference type="NCBI Taxonomy" id="6130"/>
    <lineage>
        <taxon>Eukaryota</taxon>
        <taxon>Metazoa</taxon>
        <taxon>Cnidaria</taxon>
        <taxon>Anthozoa</taxon>
        <taxon>Hexacorallia</taxon>
        <taxon>Scleractinia</taxon>
        <taxon>Astrocoeniina</taxon>
        <taxon>Acroporidae</taxon>
        <taxon>Acropora</taxon>
    </lineage>
</organism>
<evidence type="ECO:0000256" key="1">
    <source>
        <dbReference type="SAM" id="MobiDB-lite"/>
    </source>
</evidence>